<protein>
    <recommendedName>
        <fullName evidence="4">Jasmonate-induced protein</fullName>
    </recommendedName>
</protein>
<feature type="region of interest" description="Disordered" evidence="1">
    <location>
        <begin position="226"/>
        <end position="259"/>
    </location>
</feature>
<dbReference type="OrthoDB" id="2617878at2759"/>
<evidence type="ECO:0000256" key="1">
    <source>
        <dbReference type="SAM" id="MobiDB-lite"/>
    </source>
</evidence>
<dbReference type="PANTHER" id="PTHR36482">
    <property type="entry name" value="OSJNBA0024J22.15 PROTEIN"/>
    <property type="match status" value="1"/>
</dbReference>
<dbReference type="InterPro" id="IPR053085">
    <property type="entry name" value="Jasmonate-induced_protein"/>
</dbReference>
<dbReference type="InterPro" id="IPR049065">
    <property type="entry name" value="Nakanori"/>
</dbReference>
<evidence type="ECO:0000313" key="2">
    <source>
        <dbReference type="EMBL" id="CAA0838394.1"/>
    </source>
</evidence>
<comment type="caution">
    <text evidence="2">The sequence shown here is derived from an EMBL/GenBank/DDBJ whole genome shotgun (WGS) entry which is preliminary data.</text>
</comment>
<dbReference type="PANTHER" id="PTHR36482:SF5">
    <property type="entry name" value="23 KDA JASMONATE-INDUCED PROTEIN-LIKE"/>
    <property type="match status" value="1"/>
</dbReference>
<name>A0A9N7NSV8_STRHE</name>
<feature type="compositionally biased region" description="Low complexity" evidence="1">
    <location>
        <begin position="244"/>
        <end position="259"/>
    </location>
</feature>
<reference evidence="2" key="1">
    <citation type="submission" date="2019-12" db="EMBL/GenBank/DDBJ databases">
        <authorList>
            <person name="Scholes J."/>
        </authorList>
    </citation>
    <scope>NUCLEOTIDE SEQUENCE</scope>
</reference>
<feature type="compositionally biased region" description="Acidic residues" evidence="1">
    <location>
        <begin position="233"/>
        <end position="243"/>
    </location>
</feature>
<accession>A0A9N7NSV8</accession>
<dbReference type="Pfam" id="PF21230">
    <property type="entry name" value="Nakanori"/>
    <property type="match status" value="1"/>
</dbReference>
<sequence>MAVNVFGNPVTDDTVRLVYPNLTQITPLNRADVALQYMNAESKADNASTFVHNTKRDYGNGTSTLGMFYNATGGTLSLQLTHDWEGSVWRSPIPQVIQNGQWAAFLHVRYNVMGASKGAMVYRGQVNNGLNRDWMICFNTSRRHFQNRVYAEIRVQGGFNSVNWGTIDNNMERQQNNFTNTQNGGIARVSIGSGSSPEFVGILTLEGLTPRAMELADNISAISPSLDSKYDETDATAEGEEGDTPAAVDTTTAATTTAE</sequence>
<organism evidence="2 3">
    <name type="scientific">Striga hermonthica</name>
    <name type="common">Purple witchweed</name>
    <name type="synonym">Buchnera hermonthica</name>
    <dbReference type="NCBI Taxonomy" id="68872"/>
    <lineage>
        <taxon>Eukaryota</taxon>
        <taxon>Viridiplantae</taxon>
        <taxon>Streptophyta</taxon>
        <taxon>Embryophyta</taxon>
        <taxon>Tracheophyta</taxon>
        <taxon>Spermatophyta</taxon>
        <taxon>Magnoliopsida</taxon>
        <taxon>eudicotyledons</taxon>
        <taxon>Gunneridae</taxon>
        <taxon>Pentapetalae</taxon>
        <taxon>asterids</taxon>
        <taxon>lamiids</taxon>
        <taxon>Lamiales</taxon>
        <taxon>Orobanchaceae</taxon>
        <taxon>Buchnereae</taxon>
        <taxon>Striga</taxon>
    </lineage>
</organism>
<dbReference type="Proteomes" id="UP001153555">
    <property type="component" value="Unassembled WGS sequence"/>
</dbReference>
<evidence type="ECO:0000313" key="3">
    <source>
        <dbReference type="Proteomes" id="UP001153555"/>
    </source>
</evidence>
<gene>
    <name evidence="2" type="ORF">SHERM_05002</name>
</gene>
<evidence type="ECO:0008006" key="4">
    <source>
        <dbReference type="Google" id="ProtNLM"/>
    </source>
</evidence>
<keyword evidence="3" id="KW-1185">Reference proteome</keyword>
<dbReference type="EMBL" id="CACSLK010030875">
    <property type="protein sequence ID" value="CAA0838394.1"/>
    <property type="molecule type" value="Genomic_DNA"/>
</dbReference>
<proteinExistence type="predicted"/>
<dbReference type="AlphaFoldDB" id="A0A9N7NSV8"/>